<dbReference type="eggNOG" id="arCOG11018">
    <property type="taxonomic scope" value="Archaea"/>
</dbReference>
<keyword evidence="1" id="KW-0472">Membrane</keyword>
<feature type="transmembrane region" description="Helical" evidence="1">
    <location>
        <begin position="385"/>
        <end position="403"/>
    </location>
</feature>
<proteinExistence type="predicted"/>
<dbReference type="AlphaFoldDB" id="D1Z2N2"/>
<keyword evidence="3" id="KW-1185">Reference proteome</keyword>
<reference evidence="3" key="3">
    <citation type="journal article" date="2011" name="PLoS ONE">
        <title>Genome sequence of a mesophilic hydrogenotrophic methanogen Methanocella paludicola, the first cultivated representative of the order Methanocellales.</title>
        <authorList>
            <person name="Sakai S."/>
            <person name="Takaki Y."/>
            <person name="Shimamura S."/>
            <person name="Sekine M."/>
            <person name="Tajima T."/>
            <person name="Kosugi H."/>
            <person name="Ichikawa N."/>
            <person name="Tasumi E."/>
            <person name="Hiraki A.T."/>
            <person name="Shimizu A."/>
            <person name="Kato Y."/>
            <person name="Nishiko R."/>
            <person name="Mori K."/>
            <person name="Fujita N."/>
            <person name="Imachi H."/>
            <person name="Takai K."/>
        </authorList>
    </citation>
    <scope>NUCLEOTIDE SEQUENCE [LARGE SCALE GENOMIC DNA]</scope>
    <source>
        <strain evidence="3">DSM 17711 / JCM 13418 / NBRC 101707 / SANAE</strain>
    </source>
</reference>
<feature type="transmembrane region" description="Helical" evidence="1">
    <location>
        <begin position="303"/>
        <end position="321"/>
    </location>
</feature>
<dbReference type="InParanoid" id="D1Z2N2"/>
<feature type="transmembrane region" description="Helical" evidence="1">
    <location>
        <begin position="235"/>
        <end position="258"/>
    </location>
</feature>
<reference evidence="2 3" key="2">
    <citation type="journal article" date="2008" name="Int. J. Syst. Evol. Microbiol.">
        <title>Methanocella paludicola gen. nov., sp. nov., a methane-producing archaeon, the first isolate of the lineage 'Rice Cluster I', and proposal of the new archaeal order Methanocellales ord. nov.</title>
        <authorList>
            <person name="Sakai S."/>
            <person name="Imachi H."/>
            <person name="Hanada S."/>
            <person name="Ohashi A."/>
            <person name="Harada H."/>
            <person name="Kamagata Y."/>
        </authorList>
    </citation>
    <scope>NUCLEOTIDE SEQUENCE [LARGE SCALE GENOMIC DNA]</scope>
    <source>
        <strain evidence="3">DSM 17711 / JCM 13418 / NBRC 101707 / SANAE</strain>
    </source>
</reference>
<feature type="transmembrane region" description="Helical" evidence="1">
    <location>
        <begin position="16"/>
        <end position="36"/>
    </location>
</feature>
<accession>D1Z2N2</accession>
<dbReference type="GeneID" id="8682557"/>
<feature type="transmembrane region" description="Helical" evidence="1">
    <location>
        <begin position="333"/>
        <end position="351"/>
    </location>
</feature>
<dbReference type="EMBL" id="AP011532">
    <property type="protein sequence ID" value="BAI62954.1"/>
    <property type="molecule type" value="Genomic_DNA"/>
</dbReference>
<keyword evidence="1" id="KW-1133">Transmembrane helix</keyword>
<dbReference type="OrthoDB" id="148392at2157"/>
<feature type="transmembrane region" description="Helical" evidence="1">
    <location>
        <begin position="363"/>
        <end position="379"/>
    </location>
</feature>
<sequence>MEQQLDIKNVRLDWRTAFAAALIIFILFGLGTKLVMSLNMGLNSDMVGEGIEAMEIWKHQNYFLSGYYLPSQDTFLFTELIPFQLIPQILTNYDPTALKLMTFVEFVLGVGVLGYVIYMVTGEALHSLLFGALMANVPAEGYQYFALPTSHTGTVIFLGLILALLIYVDKKVEGEAQKTKKGKKVRSTKILWAPLIALTVLTALTVLSDTIVLPWLIVPFILVYLLFVKNKSNTMNVAVAAMAAVSVIVYIFKTYFIYNWVVQDVLSSSAAADVPSTVGLYFTALAALLNQGLYGIAQGFKDFGILEVASLLAFLALAALALKGALEDKKNRLFYGVLLASAATMFAMWMVSDYTIDIASTRYLTFTAITVFMLIAMCFRPDYRIYGALALALLLISAVFGALQMGDLQQPNAAEYGLISYLKENNQTFGYGGYWSANIVTYLSGEDVIVRKAVFYRNDIKPWMWHSCERWYQSTPDNSFILVDNSTISDTGREVVGALAASLNASEAMHYDKFVIYPIQGFHIAPFQVQRS</sequence>
<feature type="transmembrane region" description="Helical" evidence="1">
    <location>
        <begin position="100"/>
        <end position="121"/>
    </location>
</feature>
<gene>
    <name evidence="2" type="ordered locus">MCP_2882</name>
</gene>
<feature type="transmembrane region" description="Helical" evidence="1">
    <location>
        <begin position="212"/>
        <end position="228"/>
    </location>
</feature>
<evidence type="ECO:0000313" key="3">
    <source>
        <dbReference type="Proteomes" id="UP000001882"/>
    </source>
</evidence>
<name>D1Z2N2_METPS</name>
<feature type="transmembrane region" description="Helical" evidence="1">
    <location>
        <begin position="141"/>
        <end position="168"/>
    </location>
</feature>
<protein>
    <recommendedName>
        <fullName evidence="4">Glycosyltransferase RgtA/B/C/D-like domain-containing protein</fullName>
    </recommendedName>
</protein>
<dbReference type="RefSeq" id="WP_012901624.1">
    <property type="nucleotide sequence ID" value="NC_013665.1"/>
</dbReference>
<keyword evidence="1" id="KW-0812">Transmembrane</keyword>
<dbReference type="KEGG" id="mpd:MCP_2882"/>
<evidence type="ECO:0008006" key="4">
    <source>
        <dbReference type="Google" id="ProtNLM"/>
    </source>
</evidence>
<dbReference type="Proteomes" id="UP000001882">
    <property type="component" value="Chromosome"/>
</dbReference>
<feature type="transmembrane region" description="Helical" evidence="1">
    <location>
        <begin position="189"/>
        <end position="206"/>
    </location>
</feature>
<evidence type="ECO:0000313" key="2">
    <source>
        <dbReference type="EMBL" id="BAI62954.1"/>
    </source>
</evidence>
<organism evidence="2 3">
    <name type="scientific">Methanocella paludicola (strain DSM 17711 / JCM 13418 / NBRC 101707 / SANAE)</name>
    <dbReference type="NCBI Taxonomy" id="304371"/>
    <lineage>
        <taxon>Archaea</taxon>
        <taxon>Methanobacteriati</taxon>
        <taxon>Methanobacteriota</taxon>
        <taxon>Stenosarchaea group</taxon>
        <taxon>Methanomicrobia</taxon>
        <taxon>Methanocellales</taxon>
        <taxon>Methanocellaceae</taxon>
        <taxon>Methanocella</taxon>
    </lineage>
</organism>
<reference evidence="2 3" key="1">
    <citation type="journal article" date="2007" name="Appl. Environ. Microbiol.">
        <title>Isolation of key methanogens for global methane emission from rice paddy fields: a novel isolate affiliated with the clone cluster rice cluster I.</title>
        <authorList>
            <person name="Sakai S."/>
            <person name="Imachi H."/>
            <person name="Sekiguchi Y."/>
            <person name="Ohashi A."/>
            <person name="Harada H."/>
            <person name="Kamagata Y."/>
        </authorList>
    </citation>
    <scope>NUCLEOTIDE SEQUENCE [LARGE SCALE GENOMIC DNA]</scope>
    <source>
        <strain evidence="3">DSM 17711 / JCM 13418 / NBRC 101707 / SANAE</strain>
    </source>
</reference>
<evidence type="ECO:0000256" key="1">
    <source>
        <dbReference type="SAM" id="Phobius"/>
    </source>
</evidence>